<protein>
    <submittedName>
        <fullName evidence="2">Uncharacterized protein</fullName>
    </submittedName>
</protein>
<evidence type="ECO:0000313" key="1">
    <source>
        <dbReference type="EMBL" id="KAB0497310.1"/>
    </source>
</evidence>
<evidence type="ECO:0000313" key="3">
    <source>
        <dbReference type="Proteomes" id="UP000182814"/>
    </source>
</evidence>
<organism evidence="2 3">
    <name type="scientific">Pseudomonas lini</name>
    <dbReference type="NCBI Taxonomy" id="163011"/>
    <lineage>
        <taxon>Bacteria</taxon>
        <taxon>Pseudomonadati</taxon>
        <taxon>Pseudomonadota</taxon>
        <taxon>Gammaproteobacteria</taxon>
        <taxon>Pseudomonadales</taxon>
        <taxon>Pseudomonadaceae</taxon>
        <taxon>Pseudomonas</taxon>
    </lineage>
</organism>
<dbReference type="Proteomes" id="UP000182814">
    <property type="component" value="Chromosome I"/>
</dbReference>
<sequence>MNYQLTVNGVLRLSDSAFIPQDSGNRDWLDYLDWVSSGGEPFPLESLLVRKEAEQSVFGFLKRII</sequence>
<gene>
    <name evidence="1" type="ORF">F7R14_28660</name>
    <name evidence="2" type="ORF">SAMN04490191_5996</name>
</gene>
<reference evidence="1 4" key="3">
    <citation type="submission" date="2019-09" db="EMBL/GenBank/DDBJ databases">
        <title>Draft genome sequences of 48 bacterial type strains from the CCUG.</title>
        <authorList>
            <person name="Tunovic T."/>
            <person name="Pineiro-Iglesias B."/>
            <person name="Unosson C."/>
            <person name="Inganas E."/>
            <person name="Ohlen M."/>
            <person name="Cardew S."/>
            <person name="Jensie-Markopoulos S."/>
            <person name="Salva-Serra F."/>
            <person name="Jaen-Luchoro D."/>
            <person name="Karlsson R."/>
            <person name="Svensson-Stadler L."/>
            <person name="Chun J."/>
            <person name="Moore E."/>
        </authorList>
    </citation>
    <scope>NUCLEOTIDE SEQUENCE [LARGE SCALE GENOMIC DNA]</scope>
    <source>
        <strain evidence="1 4">CCUG 51522</strain>
    </source>
</reference>
<keyword evidence="3" id="KW-1185">Reference proteome</keyword>
<proteinExistence type="predicted"/>
<dbReference type="EMBL" id="VZPO01000014">
    <property type="protein sequence ID" value="KAB0497310.1"/>
    <property type="molecule type" value="Genomic_DNA"/>
</dbReference>
<evidence type="ECO:0000313" key="4">
    <source>
        <dbReference type="Proteomes" id="UP000434925"/>
    </source>
</evidence>
<reference evidence="2" key="2">
    <citation type="submission" date="2016-10" db="EMBL/GenBank/DDBJ databases">
        <authorList>
            <person name="de Groot N.N."/>
        </authorList>
    </citation>
    <scope>NUCLEOTIDE SEQUENCE [LARGE SCALE GENOMIC DNA]</scope>
    <source>
        <strain evidence="2">BS3782</strain>
    </source>
</reference>
<evidence type="ECO:0000313" key="2">
    <source>
        <dbReference type="EMBL" id="SDT66046.1"/>
    </source>
</evidence>
<accession>A0A1H2C7H8</accession>
<dbReference type="Proteomes" id="UP000434925">
    <property type="component" value="Unassembled WGS sequence"/>
</dbReference>
<name>A0A1H2C7H8_9PSED</name>
<dbReference type="RefSeq" id="WP_080772035.1">
    <property type="nucleotide sequence ID" value="NZ_JABTYG010000010.1"/>
</dbReference>
<dbReference type="EMBL" id="LT629746">
    <property type="protein sequence ID" value="SDT66046.1"/>
    <property type="molecule type" value="Genomic_DNA"/>
</dbReference>
<dbReference type="AlphaFoldDB" id="A0A1H2C7H8"/>
<reference evidence="3" key="1">
    <citation type="submission" date="2016-10" db="EMBL/GenBank/DDBJ databases">
        <authorList>
            <person name="Varghese N."/>
            <person name="Submissions S."/>
        </authorList>
    </citation>
    <scope>NUCLEOTIDE SEQUENCE [LARGE SCALE GENOMIC DNA]</scope>
    <source>
        <strain evidence="3">BS3782</strain>
    </source>
</reference>